<dbReference type="Proteomes" id="UP000249400">
    <property type="component" value="Chromosome 1"/>
</dbReference>
<feature type="coiled-coil region" evidence="1">
    <location>
        <begin position="206"/>
        <end position="252"/>
    </location>
</feature>
<proteinExistence type="predicted"/>
<dbReference type="RefSeq" id="WP_006995928.1">
    <property type="nucleotide sequence ID" value="NZ_CP082857.1"/>
</dbReference>
<keyword evidence="3" id="KW-1185">Reference proteome</keyword>
<gene>
    <name evidence="2" type="ORF">NCTC8502_01736</name>
</gene>
<keyword evidence="1" id="KW-0175">Coiled coil</keyword>
<evidence type="ECO:0000313" key="3">
    <source>
        <dbReference type="Proteomes" id="UP000249400"/>
    </source>
</evidence>
<organism evidence="2 3">
    <name type="scientific">Haemophilus aegyptius</name>
    <dbReference type="NCBI Taxonomy" id="197575"/>
    <lineage>
        <taxon>Bacteria</taxon>
        <taxon>Pseudomonadati</taxon>
        <taxon>Pseudomonadota</taxon>
        <taxon>Gammaproteobacteria</taxon>
        <taxon>Pasteurellales</taxon>
        <taxon>Pasteurellaceae</taxon>
        <taxon>Haemophilus</taxon>
    </lineage>
</organism>
<name>A0ABY1VXP1_HAEAE</name>
<protein>
    <recommendedName>
        <fullName evidence="4">Phage protein</fullName>
    </recommendedName>
</protein>
<evidence type="ECO:0000313" key="2">
    <source>
        <dbReference type="EMBL" id="SQH38026.1"/>
    </source>
</evidence>
<evidence type="ECO:0000256" key="1">
    <source>
        <dbReference type="SAM" id="Coils"/>
    </source>
</evidence>
<sequence>MSILGSYLILNDKNIQKLQNEFNFGIDEIFHYSKNNALDLFIRIEKIESKKVKTEFNSDFELCGFVNSEKKDRFYNDFFKVADYNIDLQIDDEKDDVPFGYVYGLSDCDEQAKGKLSMIQFDGFIQIPSRTINETAQKIILDKFSSYRFLNNEFGDLNHNFGLNFDFPNNYLDVPTQYTYVLIEQLKEIIDFHQDEQLKKQSNDSIDSTELQEEKAKNTQLQAENERLKAELKAQQDRIAELEQKLQQSAVDSEPVLENAKAYDVRERETHLLMIGALSNLLAGYKQSYQKGSNRINQNAISRGIEHEIIKLLQPETKTRTLDTIRPRIREALNLITKAE</sequence>
<reference evidence="2 3" key="1">
    <citation type="submission" date="2018-06" db="EMBL/GenBank/DDBJ databases">
        <authorList>
            <consortium name="Pathogen Informatics"/>
            <person name="Doyle S."/>
        </authorList>
    </citation>
    <scope>NUCLEOTIDE SEQUENCE [LARGE SCALE GENOMIC DNA]</scope>
    <source>
        <strain evidence="2 3">NCTC8502</strain>
    </source>
</reference>
<evidence type="ECO:0008006" key="4">
    <source>
        <dbReference type="Google" id="ProtNLM"/>
    </source>
</evidence>
<accession>A0ABY1VXP1</accession>
<dbReference type="EMBL" id="LS483429">
    <property type="protein sequence ID" value="SQH38026.1"/>
    <property type="molecule type" value="Genomic_DNA"/>
</dbReference>